<sequence>MTTLKNGVQKMKHYLQGAATQPKKALNNLSLSMEWRERTGVSTEGGEATAASWKWYSLMDEALGRRPCISPSVIIDSAAQDVLVIAPPNEEPSTSLQKRKKRDTDLVAVFKSMQERDEERERMNMERREREALEREDRKEMERLRREEDREERREREWRAWEERRETEHRERERKGDSAEMAASGADTASVRRLLRLSPGICWIIMLDGISVDMEGILFYIDLIRLHDVPICEAKIV</sequence>
<reference evidence="2 3" key="1">
    <citation type="submission" date="2020-04" db="EMBL/GenBank/DDBJ databases">
        <title>Chromosome-level genome assembly of a cyprinid fish Onychostoma macrolepis by integration of Nanopore Sequencing, Bionano and Hi-C technology.</title>
        <authorList>
            <person name="Wang D."/>
        </authorList>
    </citation>
    <scope>NUCLEOTIDE SEQUENCE [LARGE SCALE GENOMIC DNA]</scope>
    <source>
        <strain evidence="2">SWU-2019</strain>
        <tissue evidence="2">Muscle</tissue>
    </source>
</reference>
<evidence type="ECO:0000313" key="3">
    <source>
        <dbReference type="Proteomes" id="UP000579812"/>
    </source>
</evidence>
<dbReference type="Proteomes" id="UP000579812">
    <property type="component" value="Unassembled WGS sequence"/>
</dbReference>
<evidence type="ECO:0000256" key="1">
    <source>
        <dbReference type="SAM" id="MobiDB-lite"/>
    </source>
</evidence>
<name>A0A7J6CJJ9_9TELE</name>
<dbReference type="EMBL" id="JAAMOB010000011">
    <property type="protein sequence ID" value="KAF4107497.1"/>
    <property type="molecule type" value="Genomic_DNA"/>
</dbReference>
<feature type="region of interest" description="Disordered" evidence="1">
    <location>
        <begin position="114"/>
        <end position="149"/>
    </location>
</feature>
<gene>
    <name evidence="2" type="ORF">G5714_011861</name>
</gene>
<evidence type="ECO:0000313" key="2">
    <source>
        <dbReference type="EMBL" id="KAF4107497.1"/>
    </source>
</evidence>
<organism evidence="2 3">
    <name type="scientific">Onychostoma macrolepis</name>
    <dbReference type="NCBI Taxonomy" id="369639"/>
    <lineage>
        <taxon>Eukaryota</taxon>
        <taxon>Metazoa</taxon>
        <taxon>Chordata</taxon>
        <taxon>Craniata</taxon>
        <taxon>Vertebrata</taxon>
        <taxon>Euteleostomi</taxon>
        <taxon>Actinopterygii</taxon>
        <taxon>Neopterygii</taxon>
        <taxon>Teleostei</taxon>
        <taxon>Ostariophysi</taxon>
        <taxon>Cypriniformes</taxon>
        <taxon>Cyprinidae</taxon>
        <taxon>Acrossocheilinae</taxon>
        <taxon>Onychostoma</taxon>
    </lineage>
</organism>
<protein>
    <submittedName>
        <fullName evidence="2">Uncharacterized protein</fullName>
    </submittedName>
</protein>
<feature type="region of interest" description="Disordered" evidence="1">
    <location>
        <begin position="164"/>
        <end position="185"/>
    </location>
</feature>
<feature type="compositionally biased region" description="Basic and acidic residues" evidence="1">
    <location>
        <begin position="164"/>
        <end position="178"/>
    </location>
</feature>
<dbReference type="AlphaFoldDB" id="A0A7J6CJJ9"/>
<proteinExistence type="predicted"/>
<keyword evidence="3" id="KW-1185">Reference proteome</keyword>
<comment type="caution">
    <text evidence="2">The sequence shown here is derived from an EMBL/GenBank/DDBJ whole genome shotgun (WGS) entry which is preliminary data.</text>
</comment>
<accession>A0A7J6CJJ9</accession>